<dbReference type="InterPro" id="IPR029034">
    <property type="entry name" value="Cystine-knot_cytokine"/>
</dbReference>
<dbReference type="Gene3D" id="2.10.90.10">
    <property type="entry name" value="Cystine-knot cytokines"/>
    <property type="match status" value="1"/>
</dbReference>
<evidence type="ECO:0000256" key="4">
    <source>
        <dbReference type="RuleBase" id="RU003818"/>
    </source>
</evidence>
<dbReference type="PANTHER" id="PTHR11633:SF1">
    <property type="entry name" value="LD28763P"/>
    <property type="match status" value="1"/>
</dbReference>
<dbReference type="SUPFAM" id="SSF57501">
    <property type="entry name" value="Cystine-knot cytokines"/>
    <property type="match status" value="1"/>
</dbReference>
<keyword evidence="7" id="KW-1185">Reference proteome</keyword>
<dbReference type="Proteomes" id="UP000735302">
    <property type="component" value="Unassembled WGS sequence"/>
</dbReference>
<dbReference type="SMART" id="SM00141">
    <property type="entry name" value="PDGF"/>
    <property type="match status" value="1"/>
</dbReference>
<dbReference type="InterPro" id="IPR000072">
    <property type="entry name" value="PDGF/VEGF_dom"/>
</dbReference>
<evidence type="ECO:0000256" key="3">
    <source>
        <dbReference type="ARBA" id="ARBA00023246"/>
    </source>
</evidence>
<accession>A0AAV3Y7J5</accession>
<dbReference type="PROSITE" id="PS50278">
    <property type="entry name" value="PDGF_2"/>
    <property type="match status" value="1"/>
</dbReference>
<dbReference type="GO" id="GO:0016020">
    <property type="term" value="C:membrane"/>
    <property type="evidence" value="ECO:0007669"/>
    <property type="project" value="InterPro"/>
</dbReference>
<gene>
    <name evidence="6" type="ORF">PoB_000458700</name>
</gene>
<dbReference type="GO" id="GO:0005615">
    <property type="term" value="C:extracellular space"/>
    <property type="evidence" value="ECO:0007669"/>
    <property type="project" value="TreeGrafter"/>
</dbReference>
<dbReference type="Pfam" id="PF00341">
    <property type="entry name" value="PDGF"/>
    <property type="match status" value="1"/>
</dbReference>
<comment type="caution">
    <text evidence="6">The sequence shown here is derived from an EMBL/GenBank/DDBJ whole genome shotgun (WGS) entry which is preliminary data.</text>
</comment>
<feature type="domain" description="Platelet-derived growth factor (PDGF) family profile" evidence="5">
    <location>
        <begin position="4"/>
        <end position="105"/>
    </location>
</feature>
<reference evidence="6 7" key="1">
    <citation type="journal article" date="2021" name="Elife">
        <title>Chloroplast acquisition without the gene transfer in kleptoplastic sea slugs, Plakobranchus ocellatus.</title>
        <authorList>
            <person name="Maeda T."/>
            <person name="Takahashi S."/>
            <person name="Yoshida T."/>
            <person name="Shimamura S."/>
            <person name="Takaki Y."/>
            <person name="Nagai Y."/>
            <person name="Toyoda A."/>
            <person name="Suzuki Y."/>
            <person name="Arimoto A."/>
            <person name="Ishii H."/>
            <person name="Satoh N."/>
            <person name="Nishiyama T."/>
            <person name="Hasebe M."/>
            <person name="Maruyama T."/>
            <person name="Minagawa J."/>
            <person name="Obokata J."/>
            <person name="Shigenobu S."/>
        </authorList>
    </citation>
    <scope>NUCLEOTIDE SEQUENCE [LARGE SCALE GENOMIC DNA]</scope>
</reference>
<protein>
    <submittedName>
        <fullName evidence="6">Platelet-derived growth factor subunit b</fullName>
    </submittedName>
</protein>
<dbReference type="AlphaFoldDB" id="A0AAV3Y7J5"/>
<keyword evidence="2 4" id="KW-0339">Growth factor</keyword>
<dbReference type="GO" id="GO:0070851">
    <property type="term" value="F:growth factor receptor binding"/>
    <property type="evidence" value="ECO:0007669"/>
    <property type="project" value="TreeGrafter"/>
</dbReference>
<evidence type="ECO:0000313" key="7">
    <source>
        <dbReference type="Proteomes" id="UP000735302"/>
    </source>
</evidence>
<organism evidence="6 7">
    <name type="scientific">Plakobranchus ocellatus</name>
    <dbReference type="NCBI Taxonomy" id="259542"/>
    <lineage>
        <taxon>Eukaryota</taxon>
        <taxon>Metazoa</taxon>
        <taxon>Spiralia</taxon>
        <taxon>Lophotrochozoa</taxon>
        <taxon>Mollusca</taxon>
        <taxon>Gastropoda</taxon>
        <taxon>Heterobranchia</taxon>
        <taxon>Euthyneura</taxon>
        <taxon>Panpulmonata</taxon>
        <taxon>Sacoglossa</taxon>
        <taxon>Placobranchoidea</taxon>
        <taxon>Plakobranchidae</taxon>
        <taxon>Plakobranchus</taxon>
    </lineage>
</organism>
<evidence type="ECO:0000259" key="5">
    <source>
        <dbReference type="PROSITE" id="PS50278"/>
    </source>
</evidence>
<evidence type="ECO:0000256" key="1">
    <source>
        <dbReference type="ARBA" id="ARBA00006686"/>
    </source>
</evidence>
<dbReference type="GO" id="GO:0008284">
    <property type="term" value="P:positive regulation of cell population proliferation"/>
    <property type="evidence" value="ECO:0007669"/>
    <property type="project" value="TreeGrafter"/>
</dbReference>
<keyword evidence="3" id="KW-0497">Mitogen</keyword>
<evidence type="ECO:0000256" key="2">
    <source>
        <dbReference type="ARBA" id="ARBA00023030"/>
    </source>
</evidence>
<proteinExistence type="inferred from homology"/>
<name>A0AAV3Y7J5_9GAST</name>
<dbReference type="GO" id="GO:0051781">
    <property type="term" value="P:positive regulation of cell division"/>
    <property type="evidence" value="ECO:0007669"/>
    <property type="project" value="UniProtKB-KW"/>
</dbReference>
<comment type="similarity">
    <text evidence="1 4">Belongs to the PDGF/VEGF growth factor family.</text>
</comment>
<evidence type="ECO:0000313" key="6">
    <source>
        <dbReference type="EMBL" id="GFN78081.1"/>
    </source>
</evidence>
<dbReference type="GO" id="GO:0008083">
    <property type="term" value="F:growth factor activity"/>
    <property type="evidence" value="ECO:0007669"/>
    <property type="project" value="UniProtKB-KW"/>
</dbReference>
<dbReference type="PANTHER" id="PTHR11633">
    <property type="entry name" value="PLATELET-DERIVED GROWTH FACTOR"/>
    <property type="match status" value="1"/>
</dbReference>
<dbReference type="EMBL" id="BLXT01000540">
    <property type="protein sequence ID" value="GFN78081.1"/>
    <property type="molecule type" value="Genomic_DNA"/>
</dbReference>
<sequence>MLSSYIAGHEIAEPDHCEPHEATVEVRVDNLSPTSRLFPKCVVAKRCGGCCAVNNVICKPTHIEYSIYHLLEIGMIMPELQIGLVGTYTVEVEQHLSCRCECTLSEEKCGPLKTFDSFACDCRCTDMTNRCHPPKVLSLETCGCVCARKRECCPGGNYCGRYFNTDTYVISVADITSQCIPRGIRVNNSRSSHTRSPIQGQRQYQPDQSTLRKLISWKFQSGF</sequence>